<feature type="binding site" evidence="3">
    <location>
        <position position="96"/>
    </location>
    <ligand>
        <name>Zn(2+)</name>
        <dbReference type="ChEBI" id="CHEBI:29105"/>
        <label>1</label>
    </ligand>
</feature>
<dbReference type="NCBIfam" id="TIGR01879">
    <property type="entry name" value="hydantase"/>
    <property type="match status" value="1"/>
</dbReference>
<feature type="binding site" evidence="3">
    <location>
        <position position="131"/>
    </location>
    <ligand>
        <name>Zn(2+)</name>
        <dbReference type="ChEBI" id="CHEBI:29105"/>
        <label>2</label>
    </ligand>
</feature>
<feature type="binding site" evidence="3">
    <location>
        <position position="396"/>
    </location>
    <ligand>
        <name>Zn(2+)</name>
        <dbReference type="ChEBI" id="CHEBI:29105"/>
        <label>2</label>
    </ligand>
</feature>
<reference evidence="6" key="1">
    <citation type="submission" date="2017-05" db="EMBL/GenBank/DDBJ databases">
        <title>Complete and WGS of Bordetella genogroups.</title>
        <authorList>
            <person name="Spilker T."/>
            <person name="Lipuma J."/>
        </authorList>
    </citation>
    <scope>NUCLEOTIDE SEQUENCE [LARGE SCALE GENOMIC DNA]</scope>
    <source>
        <strain evidence="6">AU16122</strain>
    </source>
</reference>
<sequence length="444" mass="47240">MPSAIMMEPDIPLAERLFERLRARSHDGVGITRDSYGPGEQAAHETMEDCARQLGLETRRDAALNLYLTLPGRRRDLPVVMTGSHLDSVPRGGNYDGAAGVVAGLAVLAGWVRAGLTPQRDVVVMGIRAEESAWFPVSYVGSKAAFGLLDAQALQSPRADTRRSLGDHMRDCGGQPELVAAGVPALQAAGLDCFVELHIEQGPVLIGGGQALGVVTGVCGSHRYREARVLGRYAHSGATPRGHRADAVVALAALIDRLQDTWAELENDGHELTLTFGQVYTDPKQADFSKVPGQVSFTVDIRSRNTDTLRLMDERLHETALAIADAQGVSFEWGPVSGSRPATMDPSLRQALHNAAAAAGASVRDMPSGAGHDSAMFANQGVPSAMLFVRNANGSHNPDEAMEMADFAAGVRTLGQVLAERAGLDNADAHLQPPRHPLSSEHQP</sequence>
<dbReference type="EMBL" id="NEVM01000002">
    <property type="protein sequence ID" value="OZI34843.1"/>
    <property type="molecule type" value="Genomic_DNA"/>
</dbReference>
<dbReference type="PIRSF" id="PIRSF001235">
    <property type="entry name" value="Amidase_carbamoylase"/>
    <property type="match status" value="1"/>
</dbReference>
<keyword evidence="3" id="KW-0479">Metal-binding</keyword>
<dbReference type="NCBIfam" id="NF009527">
    <property type="entry name" value="PRK12891.1"/>
    <property type="match status" value="1"/>
</dbReference>
<dbReference type="InterPro" id="IPR011650">
    <property type="entry name" value="Peptidase_M20_dimer"/>
</dbReference>
<comment type="similarity">
    <text evidence="1">Belongs to the peptidase M20 family.</text>
</comment>
<gene>
    <name evidence="5" type="ORF">CAL29_15370</name>
</gene>
<dbReference type="AlphaFoldDB" id="A0A261SEQ8"/>
<accession>A0A261SEQ8</accession>
<protein>
    <submittedName>
        <fullName evidence="5">Zn-dependent hydrolase</fullName>
    </submittedName>
</protein>
<dbReference type="Gene3D" id="3.30.70.360">
    <property type="match status" value="1"/>
</dbReference>
<proteinExistence type="inferred from homology"/>
<keyword evidence="2 5" id="KW-0378">Hydrolase</keyword>
<dbReference type="PANTHER" id="PTHR32494:SF5">
    <property type="entry name" value="ALLANTOATE AMIDOHYDROLASE"/>
    <property type="match status" value="1"/>
</dbReference>
<dbReference type="SUPFAM" id="SSF53187">
    <property type="entry name" value="Zn-dependent exopeptidases"/>
    <property type="match status" value="1"/>
</dbReference>
<dbReference type="Pfam" id="PF01546">
    <property type="entry name" value="Peptidase_M20"/>
    <property type="match status" value="1"/>
</dbReference>
<dbReference type="InterPro" id="IPR010158">
    <property type="entry name" value="Amidase_Cbmase"/>
</dbReference>
<dbReference type="Proteomes" id="UP000216020">
    <property type="component" value="Unassembled WGS sequence"/>
</dbReference>
<keyword evidence="3" id="KW-0862">Zinc</keyword>
<comment type="caution">
    <text evidence="5">The sequence shown here is derived from an EMBL/GenBank/DDBJ whole genome shotgun (WGS) entry which is preliminary data.</text>
</comment>
<feature type="binding site" evidence="3">
    <location>
        <position position="85"/>
    </location>
    <ligand>
        <name>Zn(2+)</name>
        <dbReference type="ChEBI" id="CHEBI:29105"/>
        <label>1</label>
    </ligand>
</feature>
<dbReference type="Gene3D" id="3.40.630.10">
    <property type="entry name" value="Zn peptidases"/>
    <property type="match status" value="1"/>
</dbReference>
<organism evidence="5 6">
    <name type="scientific">Bordetella genomosp. 10</name>
    <dbReference type="NCBI Taxonomy" id="1416804"/>
    <lineage>
        <taxon>Bacteria</taxon>
        <taxon>Pseudomonadati</taxon>
        <taxon>Pseudomonadota</taxon>
        <taxon>Betaproteobacteria</taxon>
        <taxon>Burkholderiales</taxon>
        <taxon>Alcaligenaceae</taxon>
        <taxon>Bordetella</taxon>
    </lineage>
</organism>
<evidence type="ECO:0000259" key="4">
    <source>
        <dbReference type="Pfam" id="PF07687"/>
    </source>
</evidence>
<dbReference type="InterPro" id="IPR002933">
    <property type="entry name" value="Peptidase_M20"/>
</dbReference>
<feature type="binding site" evidence="3">
    <location>
        <position position="198"/>
    </location>
    <ligand>
        <name>Zn(2+)</name>
        <dbReference type="ChEBI" id="CHEBI:29105"/>
        <label>1</label>
    </ligand>
</feature>
<dbReference type="SUPFAM" id="SSF55031">
    <property type="entry name" value="Bacterial exopeptidase dimerisation domain"/>
    <property type="match status" value="1"/>
</dbReference>
<dbReference type="GO" id="GO:0046872">
    <property type="term" value="F:metal ion binding"/>
    <property type="evidence" value="ECO:0007669"/>
    <property type="project" value="UniProtKB-KW"/>
</dbReference>
<keyword evidence="6" id="KW-1185">Reference proteome</keyword>
<comment type="cofactor">
    <cofactor evidence="3">
        <name>Zn(2+)</name>
        <dbReference type="ChEBI" id="CHEBI:29105"/>
    </cofactor>
    <text evidence="3">Binds 2 Zn(2+) ions per subunit.</text>
</comment>
<dbReference type="Pfam" id="PF07687">
    <property type="entry name" value="M20_dimer"/>
    <property type="match status" value="1"/>
</dbReference>
<evidence type="ECO:0000313" key="5">
    <source>
        <dbReference type="EMBL" id="OZI34843.1"/>
    </source>
</evidence>
<dbReference type="GO" id="GO:0016813">
    <property type="term" value="F:hydrolase activity, acting on carbon-nitrogen (but not peptide) bonds, in linear amidines"/>
    <property type="evidence" value="ECO:0007669"/>
    <property type="project" value="InterPro"/>
</dbReference>
<name>A0A261SEQ8_9BORD</name>
<evidence type="ECO:0000313" key="6">
    <source>
        <dbReference type="Proteomes" id="UP000216020"/>
    </source>
</evidence>
<evidence type="ECO:0000256" key="2">
    <source>
        <dbReference type="ARBA" id="ARBA00022801"/>
    </source>
</evidence>
<feature type="binding site" evidence="3">
    <location>
        <position position="96"/>
    </location>
    <ligand>
        <name>Zn(2+)</name>
        <dbReference type="ChEBI" id="CHEBI:29105"/>
        <label>2</label>
    </ligand>
</feature>
<dbReference type="PANTHER" id="PTHR32494">
    <property type="entry name" value="ALLANTOATE DEIMINASE-RELATED"/>
    <property type="match status" value="1"/>
</dbReference>
<evidence type="ECO:0000256" key="1">
    <source>
        <dbReference type="ARBA" id="ARBA00006153"/>
    </source>
</evidence>
<evidence type="ECO:0000256" key="3">
    <source>
        <dbReference type="PIRSR" id="PIRSR001235-1"/>
    </source>
</evidence>
<feature type="domain" description="Peptidase M20 dimerisation" evidence="4">
    <location>
        <begin position="228"/>
        <end position="310"/>
    </location>
</feature>
<dbReference type="InterPro" id="IPR036264">
    <property type="entry name" value="Bact_exopeptidase_dim_dom"/>
</dbReference>